<gene>
    <name evidence="9" type="ORF">GQF63_17905</name>
</gene>
<keyword evidence="4" id="KW-0472">Membrane</keyword>
<proteinExistence type="inferred from homology"/>
<comment type="similarity">
    <text evidence="2">Belongs to the SusD family.</text>
</comment>
<comment type="caution">
    <text evidence="9">The sequence shown here is derived from an EMBL/GenBank/DDBJ whole genome shotgun (WGS) entry which is preliminary data.</text>
</comment>
<evidence type="ECO:0000256" key="1">
    <source>
        <dbReference type="ARBA" id="ARBA00004442"/>
    </source>
</evidence>
<dbReference type="InterPro" id="IPR033985">
    <property type="entry name" value="SusD-like_N"/>
</dbReference>
<dbReference type="InterPro" id="IPR011990">
    <property type="entry name" value="TPR-like_helical_dom_sf"/>
</dbReference>
<feature type="domain" description="SusD-like N-terminal" evidence="8">
    <location>
        <begin position="99"/>
        <end position="233"/>
    </location>
</feature>
<evidence type="ECO:0000256" key="4">
    <source>
        <dbReference type="ARBA" id="ARBA00023136"/>
    </source>
</evidence>
<name>A0A6N8L2F5_9SPHI</name>
<dbReference type="Pfam" id="PF07980">
    <property type="entry name" value="SusD_RagB"/>
    <property type="match status" value="1"/>
</dbReference>
<comment type="subcellular location">
    <subcellularLocation>
        <location evidence="1">Cell outer membrane</location>
    </subcellularLocation>
</comment>
<dbReference type="EMBL" id="WSQA01000017">
    <property type="protein sequence ID" value="MVZ63900.1"/>
    <property type="molecule type" value="Genomic_DNA"/>
</dbReference>
<protein>
    <submittedName>
        <fullName evidence="9">RagB/SusD family nutrient uptake outer membrane protein</fullName>
    </submittedName>
</protein>
<dbReference type="Proteomes" id="UP000435036">
    <property type="component" value="Unassembled WGS sequence"/>
</dbReference>
<dbReference type="Gene3D" id="1.25.40.390">
    <property type="match status" value="1"/>
</dbReference>
<evidence type="ECO:0000313" key="9">
    <source>
        <dbReference type="EMBL" id="MVZ63900.1"/>
    </source>
</evidence>
<reference evidence="9 10" key="1">
    <citation type="submission" date="2019-12" db="EMBL/GenBank/DDBJ databases">
        <authorList>
            <person name="Dong K."/>
        </authorList>
    </citation>
    <scope>NUCLEOTIDE SEQUENCE [LARGE SCALE GENOMIC DNA]</scope>
    <source>
        <strain evidence="9 10">JCM 31225</strain>
    </source>
</reference>
<evidence type="ECO:0000256" key="2">
    <source>
        <dbReference type="ARBA" id="ARBA00006275"/>
    </source>
</evidence>
<feature type="signal peptide" evidence="6">
    <location>
        <begin position="1"/>
        <end position="22"/>
    </location>
</feature>
<keyword evidence="3 6" id="KW-0732">Signal</keyword>
<evidence type="ECO:0000313" key="10">
    <source>
        <dbReference type="Proteomes" id="UP000435036"/>
    </source>
</evidence>
<evidence type="ECO:0000256" key="5">
    <source>
        <dbReference type="ARBA" id="ARBA00023237"/>
    </source>
</evidence>
<sequence>MRIMKKKIWIINCLLATFLLNSCDKYLDIVPDNVATLDYAFKDRIRAEQYLFTCYSYMPRHGLPQSPSMFDDYTWSNSGVEWLPQLGFQLLRDGNRVTSPILNYWNGENGATNLWQAIRDCNIFLNKIDEVRDLDEYEKKRWAAEVNFLKAYYHFFLMQMYGPIPVVDENLPIDANPSDVAVYREPIDKVVDYIVQTIDKTIDDLPLKIDLEVSELGRITKPIALSMKAKVLLTAASPLFNGNKDYSTFVDNKGTQLFNQTAEEGKWQKAAQACKAAIDICHEAGIKLYEFNNQSLNISETTRKVLTAGRVVTDKWNQERIWGIGHYGNSRILEEYTLPALHGDHASFVRSVTVPTLKAVEEFYTKNGVPIEEDVNYDYEGRYELVTTGIDHDLLLQQNVQTINLHLNREYRFYGSLAVDAGLWFGLGRLNEKQQWPVNCRFGQQSGRVGIERYSISSYYIKKLANIESVFNVKTYIEKRWDFPILRLADLYLMYAEALNESLQTPNQEVYKYVNAIRERAGIPSVEEAWATHSKFPDKYLSKVGMRDIIRRERNIELMFEGHRLWDARRWKIAVQEFGEPVQGWNIEEKEPADFYMVRTINNLRYNLKDVFWPIKQSELSINRNLIQNIGW</sequence>
<dbReference type="InterPro" id="IPR012944">
    <property type="entry name" value="SusD_RagB_dom"/>
</dbReference>
<feature type="chain" id="PRO_5027032978" evidence="6">
    <location>
        <begin position="23"/>
        <end position="632"/>
    </location>
</feature>
<evidence type="ECO:0000256" key="3">
    <source>
        <dbReference type="ARBA" id="ARBA00022729"/>
    </source>
</evidence>
<accession>A0A6N8L2F5</accession>
<keyword evidence="5" id="KW-0998">Cell outer membrane</keyword>
<dbReference type="GO" id="GO:0009279">
    <property type="term" value="C:cell outer membrane"/>
    <property type="evidence" value="ECO:0007669"/>
    <property type="project" value="UniProtKB-SubCell"/>
</dbReference>
<evidence type="ECO:0000256" key="6">
    <source>
        <dbReference type="SAM" id="SignalP"/>
    </source>
</evidence>
<evidence type="ECO:0000259" key="7">
    <source>
        <dbReference type="Pfam" id="PF07980"/>
    </source>
</evidence>
<dbReference type="AlphaFoldDB" id="A0A6N8L2F5"/>
<organism evidence="9 10">
    <name type="scientific">Sphingobacterium humi</name>
    <dbReference type="NCBI Taxonomy" id="1796905"/>
    <lineage>
        <taxon>Bacteria</taxon>
        <taxon>Pseudomonadati</taxon>
        <taxon>Bacteroidota</taxon>
        <taxon>Sphingobacteriia</taxon>
        <taxon>Sphingobacteriales</taxon>
        <taxon>Sphingobacteriaceae</taxon>
        <taxon>Sphingobacterium</taxon>
    </lineage>
</organism>
<feature type="domain" description="RagB/SusD" evidence="7">
    <location>
        <begin position="351"/>
        <end position="632"/>
    </location>
</feature>
<dbReference type="SUPFAM" id="SSF48452">
    <property type="entry name" value="TPR-like"/>
    <property type="match status" value="1"/>
</dbReference>
<evidence type="ECO:0000259" key="8">
    <source>
        <dbReference type="Pfam" id="PF14322"/>
    </source>
</evidence>
<keyword evidence="10" id="KW-1185">Reference proteome</keyword>
<dbReference type="Pfam" id="PF14322">
    <property type="entry name" value="SusD-like_3"/>
    <property type="match status" value="1"/>
</dbReference>